<feature type="transmembrane region" description="Helical" evidence="1">
    <location>
        <begin position="39"/>
        <end position="55"/>
    </location>
</feature>
<organism evidence="3 4">
    <name type="scientific">Marivita hallyeonensis</name>
    <dbReference type="NCBI Taxonomy" id="996342"/>
    <lineage>
        <taxon>Bacteria</taxon>
        <taxon>Pseudomonadati</taxon>
        <taxon>Pseudomonadota</taxon>
        <taxon>Alphaproteobacteria</taxon>
        <taxon>Rhodobacterales</taxon>
        <taxon>Roseobacteraceae</taxon>
        <taxon>Marivita</taxon>
    </lineage>
</organism>
<keyword evidence="1" id="KW-1133">Transmembrane helix</keyword>
<evidence type="ECO:0000259" key="2">
    <source>
        <dbReference type="Pfam" id="PF11127"/>
    </source>
</evidence>
<protein>
    <recommendedName>
        <fullName evidence="2">Inner membrane protein YgaP-like transmembrane domain-containing protein</fullName>
    </recommendedName>
</protein>
<proteinExistence type="predicted"/>
<evidence type="ECO:0000313" key="4">
    <source>
        <dbReference type="Proteomes" id="UP000184221"/>
    </source>
</evidence>
<dbReference type="Pfam" id="PF11127">
    <property type="entry name" value="YgaP-like_TM"/>
    <property type="match status" value="1"/>
</dbReference>
<dbReference type="AlphaFoldDB" id="A0A1M5X4K8"/>
<keyword evidence="1" id="KW-0472">Membrane</keyword>
<feature type="transmembrane region" description="Helical" evidence="1">
    <location>
        <begin position="12"/>
        <end position="33"/>
    </location>
</feature>
<feature type="domain" description="Inner membrane protein YgaP-like transmembrane" evidence="2">
    <location>
        <begin position="4"/>
        <end position="70"/>
    </location>
</feature>
<sequence length="71" mass="7486">MLSQPNVGRTDQIVRIILGATLIGFALFCPWAASFGAVVTWPSGIIGAVLFLTSVSRRCPAYSVTGVSTDK</sequence>
<dbReference type="OrthoDB" id="9804804at2"/>
<evidence type="ECO:0000256" key="1">
    <source>
        <dbReference type="SAM" id="Phobius"/>
    </source>
</evidence>
<dbReference type="InterPro" id="IPR021309">
    <property type="entry name" value="YgaP-like_TM"/>
</dbReference>
<dbReference type="STRING" id="996342.SAMN05443551_3733"/>
<name>A0A1M5X4K8_9RHOB</name>
<dbReference type="EMBL" id="FQXC01000005">
    <property type="protein sequence ID" value="SHH94741.1"/>
    <property type="molecule type" value="Genomic_DNA"/>
</dbReference>
<reference evidence="3 4" key="1">
    <citation type="submission" date="2016-11" db="EMBL/GenBank/DDBJ databases">
        <authorList>
            <person name="Jaros S."/>
            <person name="Januszkiewicz K."/>
            <person name="Wedrychowicz H."/>
        </authorList>
    </citation>
    <scope>NUCLEOTIDE SEQUENCE [LARGE SCALE GENOMIC DNA]</scope>
    <source>
        <strain evidence="3 4">DSM 29431</strain>
    </source>
</reference>
<dbReference type="RefSeq" id="WP_072779589.1">
    <property type="nucleotide sequence ID" value="NZ_FQXC01000005.1"/>
</dbReference>
<dbReference type="Proteomes" id="UP000184221">
    <property type="component" value="Unassembled WGS sequence"/>
</dbReference>
<accession>A0A1M5X4K8</accession>
<evidence type="ECO:0000313" key="3">
    <source>
        <dbReference type="EMBL" id="SHH94741.1"/>
    </source>
</evidence>
<gene>
    <name evidence="3" type="ORF">SAMN05443551_3733</name>
</gene>
<keyword evidence="4" id="KW-1185">Reference proteome</keyword>
<keyword evidence="1" id="KW-0812">Transmembrane</keyword>